<comment type="caution">
    <text evidence="2">The sequence shown here is derived from an EMBL/GenBank/DDBJ whole genome shotgun (WGS) entry which is preliminary data.</text>
</comment>
<dbReference type="Pfam" id="PF06983">
    <property type="entry name" value="3-dmu-9_3-mt"/>
    <property type="match status" value="1"/>
</dbReference>
<dbReference type="EMBL" id="BAAAYK010000038">
    <property type="protein sequence ID" value="GAA3361956.1"/>
    <property type="molecule type" value="Genomic_DNA"/>
</dbReference>
<dbReference type="RefSeq" id="WP_344929560.1">
    <property type="nucleotide sequence ID" value="NZ_BAAAYK010000038.1"/>
</dbReference>
<reference evidence="3" key="1">
    <citation type="journal article" date="2019" name="Int. J. Syst. Evol. Microbiol.">
        <title>The Global Catalogue of Microorganisms (GCM) 10K type strain sequencing project: providing services to taxonomists for standard genome sequencing and annotation.</title>
        <authorList>
            <consortium name="The Broad Institute Genomics Platform"/>
            <consortium name="The Broad Institute Genome Sequencing Center for Infectious Disease"/>
            <person name="Wu L."/>
            <person name="Ma J."/>
        </authorList>
    </citation>
    <scope>NUCLEOTIDE SEQUENCE [LARGE SCALE GENOMIC DNA]</scope>
    <source>
        <strain evidence="3">JCM 9687</strain>
    </source>
</reference>
<dbReference type="PANTHER" id="PTHR33990">
    <property type="entry name" value="PROTEIN YJDN-RELATED"/>
    <property type="match status" value="1"/>
</dbReference>
<dbReference type="Proteomes" id="UP001500483">
    <property type="component" value="Unassembled WGS sequence"/>
</dbReference>
<organism evidence="2 3">
    <name type="scientific">Saccharopolyspora gregorii</name>
    <dbReference type="NCBI Taxonomy" id="33914"/>
    <lineage>
        <taxon>Bacteria</taxon>
        <taxon>Bacillati</taxon>
        <taxon>Actinomycetota</taxon>
        <taxon>Actinomycetes</taxon>
        <taxon>Pseudonocardiales</taxon>
        <taxon>Pseudonocardiaceae</taxon>
        <taxon>Saccharopolyspora</taxon>
    </lineage>
</organism>
<evidence type="ECO:0000313" key="2">
    <source>
        <dbReference type="EMBL" id="GAA3361956.1"/>
    </source>
</evidence>
<dbReference type="CDD" id="cd06588">
    <property type="entry name" value="PhnB_like"/>
    <property type="match status" value="1"/>
</dbReference>
<feature type="domain" description="PhnB-like" evidence="1">
    <location>
        <begin position="2"/>
        <end position="115"/>
    </location>
</feature>
<gene>
    <name evidence="2" type="ORF">GCM10020366_47970</name>
</gene>
<proteinExistence type="predicted"/>
<name>A0ABP6RWG6_9PSEU</name>
<evidence type="ECO:0000259" key="1">
    <source>
        <dbReference type="Pfam" id="PF06983"/>
    </source>
</evidence>
<dbReference type="InterPro" id="IPR029068">
    <property type="entry name" value="Glyas_Bleomycin-R_OHBP_Dase"/>
</dbReference>
<dbReference type="InterPro" id="IPR009725">
    <property type="entry name" value="3_dmu_93_MTrfase"/>
</dbReference>
<dbReference type="Gene3D" id="3.10.180.10">
    <property type="entry name" value="2,3-Dihydroxybiphenyl 1,2-Dioxygenase, domain 1"/>
    <property type="match status" value="1"/>
</dbReference>
<dbReference type="InterPro" id="IPR028973">
    <property type="entry name" value="PhnB-like"/>
</dbReference>
<dbReference type="PANTHER" id="PTHR33990:SF2">
    <property type="entry name" value="PHNB-LIKE DOMAIN-CONTAINING PROTEIN"/>
    <property type="match status" value="1"/>
</dbReference>
<evidence type="ECO:0000313" key="3">
    <source>
        <dbReference type="Proteomes" id="UP001500483"/>
    </source>
</evidence>
<dbReference type="SUPFAM" id="SSF54593">
    <property type="entry name" value="Glyoxalase/Bleomycin resistance protein/Dihydroxybiphenyl dioxygenase"/>
    <property type="match status" value="1"/>
</dbReference>
<protein>
    <submittedName>
        <fullName evidence="2">VOC family protein</fullName>
    </submittedName>
</protein>
<keyword evidence="3" id="KW-1185">Reference proteome</keyword>
<accession>A0ABP6RWG6</accession>
<dbReference type="PIRSF" id="PIRSF021700">
    <property type="entry name" value="3_dmu_93_MTrfase"/>
    <property type="match status" value="1"/>
</dbReference>
<sequence length="157" mass="17565">MQKITTCLWFDGQAEEAARFYTSIFPDSRITEVLRHGEAGPGTAGTVLTVTFELAGQEFLGLNGGPEFTFSEAISLHVDCTSQDEVDRMTTRLTAGGEQGPCGWVKDRYGLSWQIAPRELTDMLHDPDPARADRVMRQMLTMHKLDLEPLRRAYLAE</sequence>